<dbReference type="Gene3D" id="3.40.140.10">
    <property type="entry name" value="Cytidine Deaminase, domain 2"/>
    <property type="match status" value="1"/>
</dbReference>
<evidence type="ECO:0000256" key="4">
    <source>
        <dbReference type="ARBA" id="ARBA00022833"/>
    </source>
</evidence>
<evidence type="ECO:0000256" key="2">
    <source>
        <dbReference type="ARBA" id="ARBA00022723"/>
    </source>
</evidence>
<dbReference type="RefSeq" id="WP_172186560.1">
    <property type="nucleotide sequence ID" value="NZ_CAWPPK010000124.1"/>
</dbReference>
<evidence type="ECO:0000313" key="7">
    <source>
        <dbReference type="EMBL" id="NQE33896.1"/>
    </source>
</evidence>
<keyword evidence="8" id="KW-1185">Reference proteome</keyword>
<evidence type="ECO:0000256" key="3">
    <source>
        <dbReference type="ARBA" id="ARBA00022801"/>
    </source>
</evidence>
<accession>A0ABX2CU14</accession>
<dbReference type="Proteomes" id="UP000702425">
    <property type="component" value="Unassembled WGS sequence"/>
</dbReference>
<dbReference type="InterPro" id="IPR000555">
    <property type="entry name" value="JAMM/MPN+_dom"/>
</dbReference>
<name>A0ABX2CU14_9CYAN</name>
<evidence type="ECO:0000256" key="5">
    <source>
        <dbReference type="ARBA" id="ARBA00023049"/>
    </source>
</evidence>
<gene>
    <name evidence="7" type="ORF">E5S67_01619</name>
</gene>
<keyword evidence="3" id="KW-0378">Hydrolase</keyword>
<evidence type="ECO:0000313" key="8">
    <source>
        <dbReference type="Proteomes" id="UP000702425"/>
    </source>
</evidence>
<dbReference type="InterPro" id="IPR028090">
    <property type="entry name" value="JAB_dom_prok"/>
</dbReference>
<dbReference type="PANTHER" id="PTHR34858:SF1">
    <property type="entry name" value="CYSO-CYSTEINE PEPTIDASE"/>
    <property type="match status" value="1"/>
</dbReference>
<dbReference type="CDD" id="cd08070">
    <property type="entry name" value="MPN_like"/>
    <property type="match status" value="1"/>
</dbReference>
<keyword evidence="2" id="KW-0479">Metal-binding</keyword>
<dbReference type="InterPro" id="IPR051929">
    <property type="entry name" value="VirAsm_ModProt"/>
</dbReference>
<reference evidence="7 8" key="1">
    <citation type="journal article" date="2020" name="Sci. Rep.">
        <title>A novel cyanobacterial geosmin producer, revising GeoA distribution and dispersion patterns in Bacteria.</title>
        <authorList>
            <person name="Churro C."/>
            <person name="Semedo-Aguiar A.P."/>
            <person name="Silva A.D."/>
            <person name="Pereira-Leal J.B."/>
            <person name="Leite R.B."/>
        </authorList>
    </citation>
    <scope>NUCLEOTIDE SEQUENCE [LARGE SCALE GENOMIC DNA]</scope>
    <source>
        <strain evidence="7 8">IPMA8</strain>
    </source>
</reference>
<protein>
    <recommendedName>
        <fullName evidence="6">JAB1/MPN/MOV34 metalloenzyme domain-containing protein</fullName>
    </recommendedName>
</protein>
<keyword evidence="5" id="KW-0482">Metalloprotease</keyword>
<evidence type="ECO:0000259" key="6">
    <source>
        <dbReference type="SMART" id="SM00232"/>
    </source>
</evidence>
<dbReference type="PANTHER" id="PTHR34858">
    <property type="entry name" value="CYSO-CYSTEINE PEPTIDASE"/>
    <property type="match status" value="1"/>
</dbReference>
<dbReference type="EMBL" id="SRRZ01000021">
    <property type="protein sequence ID" value="NQE33896.1"/>
    <property type="molecule type" value="Genomic_DNA"/>
</dbReference>
<keyword evidence="1" id="KW-0645">Protease</keyword>
<organism evidence="7 8">
    <name type="scientific">Microcoleus asticus IPMA8</name>
    <dbReference type="NCBI Taxonomy" id="2563858"/>
    <lineage>
        <taxon>Bacteria</taxon>
        <taxon>Bacillati</taxon>
        <taxon>Cyanobacteriota</taxon>
        <taxon>Cyanophyceae</taxon>
        <taxon>Oscillatoriophycideae</taxon>
        <taxon>Oscillatoriales</taxon>
        <taxon>Microcoleaceae</taxon>
        <taxon>Microcoleus</taxon>
        <taxon>Microcoleus asticus</taxon>
    </lineage>
</organism>
<keyword evidence="4" id="KW-0862">Zinc</keyword>
<comment type="caution">
    <text evidence="7">The sequence shown here is derived from an EMBL/GenBank/DDBJ whole genome shotgun (WGS) entry which is preliminary data.</text>
</comment>
<dbReference type="SMART" id="SM00232">
    <property type="entry name" value="JAB_MPN"/>
    <property type="match status" value="1"/>
</dbReference>
<evidence type="ECO:0000256" key="1">
    <source>
        <dbReference type="ARBA" id="ARBA00022670"/>
    </source>
</evidence>
<sequence length="159" mass="18144">MQPIALSDSHILSMRTHAESAYPEECCGLLLGRVTAGVKTLVEVWPTENAWSAEAEQNWPEQKELTERRRYAIRPEDMLRAMKHGRDRTLDIIGIYHSHTDCPAVPSECDRTLAWAQYSYIIVSVRQGCWEDLRSWSLDGEGNFQAEEIIAGEPTQIKK</sequence>
<dbReference type="Pfam" id="PF14464">
    <property type="entry name" value="Prok-JAB"/>
    <property type="match status" value="1"/>
</dbReference>
<proteinExistence type="predicted"/>
<dbReference type="SUPFAM" id="SSF102712">
    <property type="entry name" value="JAB1/MPN domain"/>
    <property type="match status" value="1"/>
</dbReference>
<feature type="domain" description="JAB1/MPN/MOV34 metalloenzyme" evidence="6">
    <location>
        <begin position="3"/>
        <end position="149"/>
    </location>
</feature>